<gene>
    <name evidence="2" type="ORF">N2599_18560</name>
</gene>
<feature type="compositionally biased region" description="Polar residues" evidence="1">
    <location>
        <begin position="40"/>
        <end position="49"/>
    </location>
</feature>
<keyword evidence="3" id="KW-1185">Reference proteome</keyword>
<evidence type="ECO:0000313" key="2">
    <source>
        <dbReference type="EMBL" id="UWU14093.1"/>
    </source>
</evidence>
<evidence type="ECO:0000313" key="3">
    <source>
        <dbReference type="Proteomes" id="UP001060123"/>
    </source>
</evidence>
<evidence type="ECO:0000256" key="1">
    <source>
        <dbReference type="SAM" id="MobiDB-lite"/>
    </source>
</evidence>
<feature type="compositionally biased region" description="Basic and acidic residues" evidence="1">
    <location>
        <begin position="149"/>
        <end position="160"/>
    </location>
</feature>
<sequence>MSYFKTLQRAATGISEAQPRPVSLYERSDAEWEIEADPLTSPTVASNSPLKPAITEKRQTTSEKAGPPKPHTNAVASEEKAVDLIPQVLAPLPQPTRPAVVDLDSITKPETKPPVSPALQAVAPPHSVPTPTRYATPAEQESPTIQPVREVEIRTERPIRIEAQPVATEPPADERPAAPPQTVFLVPAPEANADAEPISTPPARETRAAPTLLIEIGQIDIRLTAPASAAPIQPARREASPPILSLDDYLKGRS</sequence>
<reference evidence="2" key="1">
    <citation type="submission" date="2022-09" db="EMBL/GenBank/DDBJ databases">
        <title>Australian commercial rhizobial inoculants.</title>
        <authorList>
            <person name="Kohlmeier M.G."/>
            <person name="O'Hara G.W."/>
            <person name="Colombi E."/>
            <person name="Ramsay J.P."/>
            <person name="Terpolilli J."/>
        </authorList>
    </citation>
    <scope>NUCLEOTIDE SEQUENCE</scope>
    <source>
        <strain evidence="2">WSM1592</strain>
    </source>
</reference>
<dbReference type="EMBL" id="CP104143">
    <property type="protein sequence ID" value="UWU14093.1"/>
    <property type="molecule type" value="Genomic_DNA"/>
</dbReference>
<protein>
    <submittedName>
        <fullName evidence="2">Uncharacterized protein</fullName>
    </submittedName>
</protein>
<name>A0ABY5XJI5_RHISU</name>
<dbReference type="Proteomes" id="UP001060123">
    <property type="component" value="Chromosome"/>
</dbReference>
<feature type="region of interest" description="Disordered" evidence="1">
    <location>
        <begin position="225"/>
        <end position="254"/>
    </location>
</feature>
<organism evidence="2 3">
    <name type="scientific">Rhizobium sullae</name>
    <name type="common">Rhizobium hedysari</name>
    <dbReference type="NCBI Taxonomy" id="50338"/>
    <lineage>
        <taxon>Bacteria</taxon>
        <taxon>Pseudomonadati</taxon>
        <taxon>Pseudomonadota</taxon>
        <taxon>Alphaproteobacteria</taxon>
        <taxon>Hyphomicrobiales</taxon>
        <taxon>Rhizobiaceae</taxon>
        <taxon>Rhizobium/Agrobacterium group</taxon>
        <taxon>Rhizobium</taxon>
    </lineage>
</organism>
<feature type="region of interest" description="Disordered" evidence="1">
    <location>
        <begin position="106"/>
        <end position="179"/>
    </location>
</feature>
<dbReference type="RefSeq" id="WP_027511990.1">
    <property type="nucleotide sequence ID" value="NZ_CP104143.1"/>
</dbReference>
<proteinExistence type="predicted"/>
<feature type="region of interest" description="Disordered" evidence="1">
    <location>
        <begin position="1"/>
        <end position="23"/>
    </location>
</feature>
<accession>A0ABY5XJI5</accession>
<feature type="region of interest" description="Disordered" evidence="1">
    <location>
        <begin position="35"/>
        <end position="76"/>
    </location>
</feature>